<name>A0A660KU80_9ROSI</name>
<dbReference type="Proteomes" id="UP000327013">
    <property type="component" value="Chromosome 4"/>
</dbReference>
<protein>
    <submittedName>
        <fullName evidence="1">Uncharacterized protein</fullName>
    </submittedName>
</protein>
<gene>
    <name evidence="1" type="ORF">FH972_010384</name>
</gene>
<evidence type="ECO:0000313" key="1">
    <source>
        <dbReference type="EMBL" id="KAE8037829.1"/>
    </source>
</evidence>
<dbReference type="AlphaFoldDB" id="A0A660KU80"/>
<organism evidence="1 2">
    <name type="scientific">Carpinus fangiana</name>
    <dbReference type="NCBI Taxonomy" id="176857"/>
    <lineage>
        <taxon>Eukaryota</taxon>
        <taxon>Viridiplantae</taxon>
        <taxon>Streptophyta</taxon>
        <taxon>Embryophyta</taxon>
        <taxon>Tracheophyta</taxon>
        <taxon>Spermatophyta</taxon>
        <taxon>Magnoliopsida</taxon>
        <taxon>eudicotyledons</taxon>
        <taxon>Gunneridae</taxon>
        <taxon>Pentapetalae</taxon>
        <taxon>rosids</taxon>
        <taxon>fabids</taxon>
        <taxon>Fagales</taxon>
        <taxon>Betulaceae</taxon>
        <taxon>Carpinus</taxon>
    </lineage>
</organism>
<evidence type="ECO:0000313" key="2">
    <source>
        <dbReference type="Proteomes" id="UP000327013"/>
    </source>
</evidence>
<dbReference type="EMBL" id="CM017324">
    <property type="protein sequence ID" value="KAE8037829.1"/>
    <property type="molecule type" value="Genomic_DNA"/>
</dbReference>
<sequence>MGIVEECNFFSMKQSKIMSDILIFLLGTKLWMQWSGKYIVIRSSFLFLKLAVEDRLNRSNTAWVALLELSTLGRPTSLDEANFIWGSYNHPMEIGSPNTTQIANKEDGFGF</sequence>
<reference evidence="1 2" key="1">
    <citation type="submission" date="2019-06" db="EMBL/GenBank/DDBJ databases">
        <title>A chromosomal-level reference genome of Carpinus fangiana (Coryloideae, Betulaceae).</title>
        <authorList>
            <person name="Yang X."/>
            <person name="Wang Z."/>
            <person name="Zhang L."/>
            <person name="Hao G."/>
            <person name="Liu J."/>
            <person name="Yang Y."/>
        </authorList>
    </citation>
    <scope>NUCLEOTIDE SEQUENCE [LARGE SCALE GENOMIC DNA]</scope>
    <source>
        <strain evidence="1">Cfa_2016G</strain>
        <tissue evidence="1">Leaf</tissue>
    </source>
</reference>
<keyword evidence="2" id="KW-1185">Reference proteome</keyword>
<proteinExistence type="predicted"/>
<accession>A0A660KU80</accession>